<dbReference type="AlphaFoldDB" id="A0A6C1B5C2"/>
<dbReference type="PANTHER" id="PTHR11851:SF224">
    <property type="entry name" value="PROCESSING PROTEASE"/>
    <property type="match status" value="1"/>
</dbReference>
<keyword evidence="5" id="KW-1185">Reference proteome</keyword>
<feature type="domain" description="Peptidase M16 N-terminal" evidence="2">
    <location>
        <begin position="44"/>
        <end position="188"/>
    </location>
</feature>
<dbReference type="InterPro" id="IPR050361">
    <property type="entry name" value="MPP/UQCRC_Complex"/>
</dbReference>
<evidence type="ECO:0000256" key="1">
    <source>
        <dbReference type="SAM" id="SignalP"/>
    </source>
</evidence>
<evidence type="ECO:0000313" key="5">
    <source>
        <dbReference type="Proteomes" id="UP000501991"/>
    </source>
</evidence>
<dbReference type="EMBL" id="CP048836">
    <property type="protein sequence ID" value="QID18891.1"/>
    <property type="molecule type" value="Genomic_DNA"/>
</dbReference>
<dbReference type="SUPFAM" id="SSF63411">
    <property type="entry name" value="LuxS/MPP-like metallohydrolase"/>
    <property type="match status" value="2"/>
</dbReference>
<dbReference type="Proteomes" id="UP000501991">
    <property type="component" value="Chromosome"/>
</dbReference>
<gene>
    <name evidence="4" type="ORF">G3580_15420</name>
</gene>
<dbReference type="InterPro" id="IPR007863">
    <property type="entry name" value="Peptidase_M16_C"/>
</dbReference>
<reference evidence="4 5" key="1">
    <citation type="submission" date="2020-02" db="EMBL/GenBank/DDBJ databases">
        <title>Nitrogenibacter mangrovi gen. nov., sp. nov. isolated from mangrove sediment, a denitrifying betaproteobacterium.</title>
        <authorList>
            <person name="Liao H."/>
            <person name="Tian Y."/>
        </authorList>
    </citation>
    <scope>NUCLEOTIDE SEQUENCE [LARGE SCALE GENOMIC DNA]</scope>
    <source>
        <strain evidence="4 5">M9-3-2</strain>
    </source>
</reference>
<proteinExistence type="predicted"/>
<evidence type="ECO:0000313" key="4">
    <source>
        <dbReference type="EMBL" id="QID18891.1"/>
    </source>
</evidence>
<keyword evidence="1" id="KW-0732">Signal</keyword>
<organism evidence="4 5">
    <name type="scientific">Nitrogeniibacter mangrovi</name>
    <dbReference type="NCBI Taxonomy" id="2016596"/>
    <lineage>
        <taxon>Bacteria</taxon>
        <taxon>Pseudomonadati</taxon>
        <taxon>Pseudomonadota</taxon>
        <taxon>Betaproteobacteria</taxon>
        <taxon>Rhodocyclales</taxon>
        <taxon>Zoogloeaceae</taxon>
        <taxon>Nitrogeniibacter</taxon>
    </lineage>
</organism>
<dbReference type="Gene3D" id="3.30.830.10">
    <property type="entry name" value="Metalloenzyme, LuxS/M16 peptidase-like"/>
    <property type="match status" value="2"/>
</dbReference>
<sequence>MFPKIVKTFGVALSLATLFVVSAVATPAMAAVQIQQWTLPSGVRVAFVETHALPIVDIQIDVPAGSAYAPADKAGLAGMVAGMLDAGTAALDENALADRFADLGAQFGANAETDRASVSLRVLSSAAERDAAVDLVASVVGAPVFPEAVLTRERARAIAGLQEAETQPGYLTERTFMAEIYPGHPYGVSATKATLEGITRDDLVRFHQRQYAAAGAHVSIVGDLSREEADHIARRITGQLPQGQPPEALPAPSLPAAHTVRVTNPSAQAHIAIGMPGLRRDDPDYYALVTGNYVLGGGGFVSRLMKEVREKRGFAYSVYSYFEPQAVAGPFRIGLQTRGRQTDAAIEVVRDTLAKFIAQGPTPEELKAAQANIVNGFGLRIDSNAKLLGYVAVIGYYGLPADWLEAYPRAVSQLTVEQVRDAFRRRVQPDHLVTVIVGGDGDRRRVAAETGPAR</sequence>
<feature type="signal peptide" evidence="1">
    <location>
        <begin position="1"/>
        <end position="30"/>
    </location>
</feature>
<dbReference type="InterPro" id="IPR011249">
    <property type="entry name" value="Metalloenz_LuxS/M16"/>
</dbReference>
<protein>
    <submittedName>
        <fullName evidence="4">Insulinase family protein</fullName>
    </submittedName>
</protein>
<evidence type="ECO:0000259" key="3">
    <source>
        <dbReference type="Pfam" id="PF05193"/>
    </source>
</evidence>
<dbReference type="KEGG" id="azq:G3580_15420"/>
<accession>A0A6C1B5C2</accession>
<feature type="chain" id="PRO_5025503204" evidence="1">
    <location>
        <begin position="31"/>
        <end position="454"/>
    </location>
</feature>
<evidence type="ECO:0000259" key="2">
    <source>
        <dbReference type="Pfam" id="PF00675"/>
    </source>
</evidence>
<name>A0A6C1B5C2_9RHOO</name>
<dbReference type="InterPro" id="IPR011765">
    <property type="entry name" value="Pept_M16_N"/>
</dbReference>
<dbReference type="Pfam" id="PF05193">
    <property type="entry name" value="Peptidase_M16_C"/>
    <property type="match status" value="1"/>
</dbReference>
<feature type="domain" description="Peptidase M16 C-terminal" evidence="3">
    <location>
        <begin position="198"/>
        <end position="372"/>
    </location>
</feature>
<dbReference type="PANTHER" id="PTHR11851">
    <property type="entry name" value="METALLOPROTEASE"/>
    <property type="match status" value="1"/>
</dbReference>
<dbReference type="GO" id="GO:0046872">
    <property type="term" value="F:metal ion binding"/>
    <property type="evidence" value="ECO:0007669"/>
    <property type="project" value="InterPro"/>
</dbReference>
<dbReference type="Pfam" id="PF00675">
    <property type="entry name" value="Peptidase_M16"/>
    <property type="match status" value="1"/>
</dbReference>
<dbReference type="RefSeq" id="WP_173766986.1">
    <property type="nucleotide sequence ID" value="NZ_CP048836.1"/>
</dbReference>